<comment type="caution">
    <text evidence="1">The sequence shown here is derived from an EMBL/GenBank/DDBJ whole genome shotgun (WGS) entry which is preliminary data.</text>
</comment>
<reference evidence="1" key="1">
    <citation type="journal article" date="2014" name="Front. Microbiol.">
        <title>High frequency of phylogenetically diverse reductive dehalogenase-homologous genes in deep subseafloor sedimentary metagenomes.</title>
        <authorList>
            <person name="Kawai M."/>
            <person name="Futagami T."/>
            <person name="Toyoda A."/>
            <person name="Takaki Y."/>
            <person name="Nishi S."/>
            <person name="Hori S."/>
            <person name="Arai W."/>
            <person name="Tsubouchi T."/>
            <person name="Morono Y."/>
            <person name="Uchiyama I."/>
            <person name="Ito T."/>
            <person name="Fujiyama A."/>
            <person name="Inagaki F."/>
            <person name="Takami H."/>
        </authorList>
    </citation>
    <scope>NUCLEOTIDE SEQUENCE</scope>
    <source>
        <strain evidence="1">Expedition CK06-06</strain>
    </source>
</reference>
<name>X1DDY8_9ZZZZ</name>
<evidence type="ECO:0000313" key="1">
    <source>
        <dbReference type="EMBL" id="GAH18986.1"/>
    </source>
</evidence>
<feature type="non-terminal residue" evidence="1">
    <location>
        <position position="179"/>
    </location>
</feature>
<protein>
    <submittedName>
        <fullName evidence="1">Uncharacterized protein</fullName>
    </submittedName>
</protein>
<dbReference type="AlphaFoldDB" id="X1DDY8"/>
<gene>
    <name evidence="1" type="ORF">S03H2_08614</name>
</gene>
<dbReference type="EMBL" id="BARU01004215">
    <property type="protein sequence ID" value="GAH18986.1"/>
    <property type="molecule type" value="Genomic_DNA"/>
</dbReference>
<accession>X1DDY8</accession>
<sequence length="179" mass="21335">MKEKELYMFFLRKTELKDRLLAQQEEYNYLSIAIQRYNNAFLNAETRESLITYTISCLEALFLKDNERMDLKRTLSQRISIIMKIFKFNPILIYNLIDVAYKIRSKYSHGGITKRKDLDNLAKKILDLTRMSLLILIQLDAKIEKIEVIKDIRDLINIDDWNLIKKDSSLIKNRKNILL</sequence>
<organism evidence="1">
    <name type="scientific">marine sediment metagenome</name>
    <dbReference type="NCBI Taxonomy" id="412755"/>
    <lineage>
        <taxon>unclassified sequences</taxon>
        <taxon>metagenomes</taxon>
        <taxon>ecological metagenomes</taxon>
    </lineage>
</organism>
<proteinExistence type="predicted"/>